<evidence type="ECO:0000313" key="1">
    <source>
        <dbReference type="EMBL" id="CEM47477.1"/>
    </source>
</evidence>
<dbReference type="EMBL" id="CDMZ01003757">
    <property type="protein sequence ID" value="CEM47477.1"/>
    <property type="molecule type" value="Genomic_DNA"/>
</dbReference>
<dbReference type="PhylomeDB" id="A0A0G4HT00"/>
<dbReference type="VEuPathDB" id="CryptoDB:Cvel_31202"/>
<proteinExistence type="predicted"/>
<sequence length="157" mass="17555">MFKGEWVDGILSVIDHLLKTPTFTTVSSEITAKGTVEVVYERVMCEYGMPQYETDRVEPIILEEAMEKALDNELWLQDVSSRKGQWGWRNMPTPTALEPINPTGPAPMELCGFSAPHRPTGLPPHHPTIPQAVKTNLSQTVSNIKTVSKITISIKHF</sequence>
<dbReference type="AlphaFoldDB" id="A0A0G4HT00"/>
<accession>A0A0G4HT00</accession>
<name>A0A0G4HT00_9ALVE</name>
<reference evidence="1" key="1">
    <citation type="submission" date="2014-11" db="EMBL/GenBank/DDBJ databases">
        <authorList>
            <person name="Otto D Thomas"/>
            <person name="Naeem Raeece"/>
        </authorList>
    </citation>
    <scope>NUCLEOTIDE SEQUENCE</scope>
</reference>
<protein>
    <submittedName>
        <fullName evidence="1">Uncharacterized protein</fullName>
    </submittedName>
</protein>
<gene>
    <name evidence="1" type="ORF">Cvel_31202</name>
</gene>
<organism evidence="1">
    <name type="scientific">Chromera velia CCMP2878</name>
    <dbReference type="NCBI Taxonomy" id="1169474"/>
    <lineage>
        <taxon>Eukaryota</taxon>
        <taxon>Sar</taxon>
        <taxon>Alveolata</taxon>
        <taxon>Colpodellida</taxon>
        <taxon>Chromeraceae</taxon>
        <taxon>Chromera</taxon>
    </lineage>
</organism>